<keyword evidence="1" id="KW-0472">Membrane</keyword>
<dbReference type="EMBL" id="JAPZBT010000006">
    <property type="protein sequence ID" value="KAJ5356661.1"/>
    <property type="molecule type" value="Genomic_DNA"/>
</dbReference>
<feature type="transmembrane region" description="Helical" evidence="1">
    <location>
        <begin position="403"/>
        <end position="425"/>
    </location>
</feature>
<reference evidence="2" key="1">
    <citation type="submission" date="2022-12" db="EMBL/GenBank/DDBJ databases">
        <authorList>
            <person name="Petersen C."/>
        </authorList>
    </citation>
    <scope>NUCLEOTIDE SEQUENCE</scope>
    <source>
        <strain evidence="2">IBT 3081</strain>
    </source>
</reference>
<name>A0A9W9RAL4_9EURO</name>
<proteinExistence type="predicted"/>
<dbReference type="RefSeq" id="XP_056574808.1">
    <property type="nucleotide sequence ID" value="XM_056728993.1"/>
</dbReference>
<comment type="caution">
    <text evidence="2">The sequence shown here is derived from an EMBL/GenBank/DDBJ whole genome shotgun (WGS) entry which is preliminary data.</text>
</comment>
<keyword evidence="3" id="KW-1185">Reference proteome</keyword>
<gene>
    <name evidence="2" type="ORF">N7517_011270</name>
</gene>
<dbReference type="OrthoDB" id="5428890at2759"/>
<evidence type="ECO:0000313" key="2">
    <source>
        <dbReference type="EMBL" id="KAJ5356661.1"/>
    </source>
</evidence>
<accession>A0A9W9RAL4</accession>
<keyword evidence="1" id="KW-0812">Transmembrane</keyword>
<evidence type="ECO:0000256" key="1">
    <source>
        <dbReference type="SAM" id="Phobius"/>
    </source>
</evidence>
<dbReference type="AlphaFoldDB" id="A0A9W9RAL4"/>
<sequence>MVPTKFGKHKSRKISIKAFLVFAKDSHNDLRKIQQPRVKLRGIDKTHTSIDMSWYDKWLSQQLKNLPHSLVQLRVGTCRLQDKRSLVTLFEGIGDFARGTEGVSIDEITAYLRETGVFDYSDELQGPQTLLVFAVLGWRSMLYQAAFNVCSIQELAIHQDSDQPQSGLVFDRDRISAELSDRPLSVLLKAFGQLLPARSANSPYLASETGSMASVWQPLHPEETNAYLLHVLLHVTIRWVDILALHLDYDKATRTLSLFRYPSFCLEMLQSRGLVYSFSSIDSSPIDPRANEEDISQFLQEVLLSYRLLFAQSAPSRKLFRQLYTMPDMHIHRTDSLLFHICTQKRIGQTLTILPTDRPLYFAARDFPVLYDRIELIAKDLRDARPSSIIGLIRDRRNVLQYWTFWLVAIFGGISIVLSLIQVILQALSMMQV</sequence>
<keyword evidence="1" id="KW-1133">Transmembrane helix</keyword>
<dbReference type="GeneID" id="81468176"/>
<dbReference type="Proteomes" id="UP001147752">
    <property type="component" value="Unassembled WGS sequence"/>
</dbReference>
<reference evidence="2" key="2">
    <citation type="journal article" date="2023" name="IMA Fungus">
        <title>Comparative genomic study of the Penicillium genus elucidates a diverse pangenome and 15 lateral gene transfer events.</title>
        <authorList>
            <person name="Petersen C."/>
            <person name="Sorensen T."/>
            <person name="Nielsen M.R."/>
            <person name="Sondergaard T.E."/>
            <person name="Sorensen J.L."/>
            <person name="Fitzpatrick D.A."/>
            <person name="Frisvad J.C."/>
            <person name="Nielsen K.L."/>
        </authorList>
    </citation>
    <scope>NUCLEOTIDE SEQUENCE</scope>
    <source>
        <strain evidence="2">IBT 3081</strain>
    </source>
</reference>
<protein>
    <submittedName>
        <fullName evidence="2">Uncharacterized protein</fullName>
    </submittedName>
</protein>
<evidence type="ECO:0000313" key="3">
    <source>
        <dbReference type="Proteomes" id="UP001147752"/>
    </source>
</evidence>
<organism evidence="2 3">
    <name type="scientific">Penicillium concentricum</name>
    <dbReference type="NCBI Taxonomy" id="293559"/>
    <lineage>
        <taxon>Eukaryota</taxon>
        <taxon>Fungi</taxon>
        <taxon>Dikarya</taxon>
        <taxon>Ascomycota</taxon>
        <taxon>Pezizomycotina</taxon>
        <taxon>Eurotiomycetes</taxon>
        <taxon>Eurotiomycetidae</taxon>
        <taxon>Eurotiales</taxon>
        <taxon>Aspergillaceae</taxon>
        <taxon>Penicillium</taxon>
    </lineage>
</organism>